<evidence type="ECO:0000259" key="9">
    <source>
        <dbReference type="PROSITE" id="PS50850"/>
    </source>
</evidence>
<comment type="similarity">
    <text evidence="2">Belongs to the major facilitator superfamily.</text>
</comment>
<dbReference type="PANTHER" id="PTHR23511:SF5">
    <property type="entry name" value="MAJOR FACILITATOR-TYPE TRANSPORTER HXNZ-RELATED"/>
    <property type="match status" value="1"/>
</dbReference>
<dbReference type="InterPro" id="IPR005828">
    <property type="entry name" value="MFS_sugar_transport-like"/>
</dbReference>
<dbReference type="GeneID" id="106463492"/>
<feature type="transmembrane region" description="Helical" evidence="8">
    <location>
        <begin position="149"/>
        <end position="170"/>
    </location>
</feature>
<reference evidence="11" key="1">
    <citation type="submission" date="2025-08" db="UniProtKB">
        <authorList>
            <consortium name="RefSeq"/>
        </authorList>
    </citation>
    <scope>IDENTIFICATION</scope>
    <source>
        <tissue evidence="11">Muscle</tissue>
    </source>
</reference>
<feature type="domain" description="Major facilitator superfamily (MFS) profile" evidence="9">
    <location>
        <begin position="59"/>
        <end position="439"/>
    </location>
</feature>
<dbReference type="RefSeq" id="XP_022246719.1">
    <property type="nucleotide sequence ID" value="XM_022391011.1"/>
</dbReference>
<evidence type="ECO:0000256" key="5">
    <source>
        <dbReference type="ARBA" id="ARBA00022989"/>
    </source>
</evidence>
<evidence type="ECO:0000256" key="2">
    <source>
        <dbReference type="ARBA" id="ARBA00008335"/>
    </source>
</evidence>
<name>A0ABM1SSW3_LIMPO</name>
<dbReference type="PANTHER" id="PTHR23511">
    <property type="entry name" value="SYNAPTIC VESICLE GLYCOPROTEIN 2"/>
    <property type="match status" value="1"/>
</dbReference>
<evidence type="ECO:0000256" key="8">
    <source>
        <dbReference type="SAM" id="Phobius"/>
    </source>
</evidence>
<evidence type="ECO:0000256" key="6">
    <source>
        <dbReference type="ARBA" id="ARBA00023136"/>
    </source>
</evidence>
<dbReference type="InterPro" id="IPR036259">
    <property type="entry name" value="MFS_trans_sf"/>
</dbReference>
<comment type="subcellular location">
    <subcellularLocation>
        <location evidence="1">Membrane</location>
        <topology evidence="1">Multi-pass membrane protein</topology>
    </subcellularLocation>
</comment>
<evidence type="ECO:0000313" key="11">
    <source>
        <dbReference type="RefSeq" id="XP_022246719.1"/>
    </source>
</evidence>
<keyword evidence="3" id="KW-0813">Transport</keyword>
<dbReference type="SUPFAM" id="SSF103473">
    <property type="entry name" value="MFS general substrate transporter"/>
    <property type="match status" value="1"/>
</dbReference>
<feature type="transmembrane region" description="Helical" evidence="8">
    <location>
        <begin position="211"/>
        <end position="229"/>
    </location>
</feature>
<feature type="transmembrane region" description="Helical" evidence="8">
    <location>
        <begin position="340"/>
        <end position="358"/>
    </location>
</feature>
<accession>A0ABM1SSW3</accession>
<sequence length="439" mass="49288">MTSMSLAPLLERHRLYLLPPIPSLEKGELVLESSLSVPESYTCEEVVNAGGFGKFQWKLTFLSCFAWMAESCELMVLSLLGRFLACEWKITSFQIALLTSVVFLAMGVGSPIWGKTADKYGRKKVVIGTTGIIVLCGILTVLAPSIGWIFAFRGILGFFMHGVSGIMVLYMEYLPTKFRGKYTLFFFGFWGVGSILVTVIAMVVMTTKNSWRLVLFISVIPMVFFLILSKWCPESARYMLTHGKVKEAEDTIIKMAEENGISRPAGKLQIPSDNTERNSFISLIKEGKQLFFCLIYLWFSILFLYYGIVLLAPEVISHGGLPIKSVFFAWLLVETLGRRRLMFMFLCFYSVSVMMLLIDKVPPAIPHILLFVARGSIAGCEGVCVLYTNEIDQESAEDTNQSQEKDNTVRSSHPDLPDLKEEAVGIYLVVFDTQDEESL</sequence>
<keyword evidence="5 8" id="KW-1133">Transmembrane helix</keyword>
<dbReference type="Gene3D" id="1.20.1250.20">
    <property type="entry name" value="MFS general substrate transporter like domains"/>
    <property type="match status" value="1"/>
</dbReference>
<keyword evidence="6 8" id="KW-0472">Membrane</keyword>
<evidence type="ECO:0000313" key="10">
    <source>
        <dbReference type="Proteomes" id="UP000694941"/>
    </source>
</evidence>
<feature type="transmembrane region" description="Helical" evidence="8">
    <location>
        <begin position="125"/>
        <end position="143"/>
    </location>
</feature>
<feature type="region of interest" description="Disordered" evidence="7">
    <location>
        <begin position="395"/>
        <end position="418"/>
    </location>
</feature>
<keyword evidence="4 8" id="KW-0812">Transmembrane</keyword>
<protein>
    <submittedName>
        <fullName evidence="11">Synaptic vesicle 2-related protein-like</fullName>
    </submittedName>
</protein>
<organism evidence="10 11">
    <name type="scientific">Limulus polyphemus</name>
    <name type="common">Atlantic horseshoe crab</name>
    <dbReference type="NCBI Taxonomy" id="6850"/>
    <lineage>
        <taxon>Eukaryota</taxon>
        <taxon>Metazoa</taxon>
        <taxon>Ecdysozoa</taxon>
        <taxon>Arthropoda</taxon>
        <taxon>Chelicerata</taxon>
        <taxon>Merostomata</taxon>
        <taxon>Xiphosura</taxon>
        <taxon>Limulidae</taxon>
        <taxon>Limulus</taxon>
    </lineage>
</organism>
<dbReference type="InterPro" id="IPR020846">
    <property type="entry name" value="MFS_dom"/>
</dbReference>
<dbReference type="Pfam" id="PF00083">
    <property type="entry name" value="Sugar_tr"/>
    <property type="match status" value="1"/>
</dbReference>
<feature type="transmembrane region" description="Helical" evidence="8">
    <location>
        <begin position="182"/>
        <end position="205"/>
    </location>
</feature>
<evidence type="ECO:0000256" key="3">
    <source>
        <dbReference type="ARBA" id="ARBA00022448"/>
    </source>
</evidence>
<proteinExistence type="inferred from homology"/>
<dbReference type="Proteomes" id="UP000694941">
    <property type="component" value="Unplaced"/>
</dbReference>
<evidence type="ECO:0000256" key="4">
    <source>
        <dbReference type="ARBA" id="ARBA00022692"/>
    </source>
</evidence>
<feature type="transmembrane region" description="Helical" evidence="8">
    <location>
        <begin position="93"/>
        <end position="113"/>
    </location>
</feature>
<feature type="transmembrane region" description="Helical" evidence="8">
    <location>
        <begin position="290"/>
        <end position="309"/>
    </location>
</feature>
<gene>
    <name evidence="11" type="primary">LOC106463492</name>
</gene>
<evidence type="ECO:0000256" key="1">
    <source>
        <dbReference type="ARBA" id="ARBA00004141"/>
    </source>
</evidence>
<feature type="compositionally biased region" description="Basic and acidic residues" evidence="7">
    <location>
        <begin position="403"/>
        <end position="418"/>
    </location>
</feature>
<dbReference type="PROSITE" id="PS50850">
    <property type="entry name" value="MFS"/>
    <property type="match status" value="1"/>
</dbReference>
<evidence type="ECO:0000256" key="7">
    <source>
        <dbReference type="SAM" id="MobiDB-lite"/>
    </source>
</evidence>
<keyword evidence="10" id="KW-1185">Reference proteome</keyword>